<dbReference type="InterPro" id="IPR041164">
    <property type="entry name" value="LDcluster4"/>
</dbReference>
<evidence type="ECO:0000313" key="1">
    <source>
        <dbReference type="EMBL" id="CAE4598499.1"/>
    </source>
</evidence>
<dbReference type="PROSITE" id="PS00086">
    <property type="entry name" value="CYTOCHROME_P450"/>
    <property type="match status" value="1"/>
</dbReference>
<dbReference type="EMBL" id="HBNS01012801">
    <property type="protein sequence ID" value="CAE4598499.1"/>
    <property type="molecule type" value="Transcribed_RNA"/>
</dbReference>
<accession>A0A7S4QZA0</accession>
<dbReference type="AlphaFoldDB" id="A0A7S4QZA0"/>
<name>A0A7S4QZA0_9STRA</name>
<proteinExistence type="predicted"/>
<dbReference type="SUPFAM" id="SSF102405">
    <property type="entry name" value="MCP/YpsA-like"/>
    <property type="match status" value="1"/>
</dbReference>
<sequence>MEPTMLQDNQYPEPILNIEDIWFKIGAEKENRELIPILAIFGSIDFWHPDSESLCLSIGQELAKLLPSLIVVTGANAVVHDKIAHSFNDEVTSSHPNQTANIYHLAPWGYQCDFNHGQKLCVGRDMAERRALLARCATVAISIEGGPGTVDEMTKAVEANVPLIPLGRSGGASSGMFNAPSCHGCRPEFICQEDWDLCWNKDADVEDSAKAVARIVQSIVASSI</sequence>
<dbReference type="GO" id="GO:0016705">
    <property type="term" value="F:oxidoreductase activity, acting on paired donors, with incorporation or reduction of molecular oxygen"/>
    <property type="evidence" value="ECO:0007669"/>
    <property type="project" value="InterPro"/>
</dbReference>
<reference evidence="1" key="1">
    <citation type="submission" date="2021-01" db="EMBL/GenBank/DDBJ databases">
        <authorList>
            <person name="Corre E."/>
            <person name="Pelletier E."/>
            <person name="Niang G."/>
            <person name="Scheremetjew M."/>
            <person name="Finn R."/>
            <person name="Kale V."/>
            <person name="Holt S."/>
            <person name="Cochrane G."/>
            <person name="Meng A."/>
            <person name="Brown T."/>
            <person name="Cohen L."/>
        </authorList>
    </citation>
    <scope>NUCLEOTIDE SEQUENCE</scope>
    <source>
        <strain evidence="1">GSO104</strain>
    </source>
</reference>
<protein>
    <submittedName>
        <fullName evidence="1">Uncharacterized protein</fullName>
    </submittedName>
</protein>
<organism evidence="1">
    <name type="scientific">Ditylum brightwellii</name>
    <dbReference type="NCBI Taxonomy" id="49249"/>
    <lineage>
        <taxon>Eukaryota</taxon>
        <taxon>Sar</taxon>
        <taxon>Stramenopiles</taxon>
        <taxon>Ochrophyta</taxon>
        <taxon>Bacillariophyta</taxon>
        <taxon>Mediophyceae</taxon>
        <taxon>Lithodesmiophycidae</taxon>
        <taxon>Lithodesmiales</taxon>
        <taxon>Lithodesmiaceae</taxon>
        <taxon>Ditylum</taxon>
    </lineage>
</organism>
<dbReference type="Pfam" id="PF18306">
    <property type="entry name" value="LDcluster4"/>
    <property type="match status" value="1"/>
</dbReference>
<dbReference type="GO" id="GO:0005506">
    <property type="term" value="F:iron ion binding"/>
    <property type="evidence" value="ECO:0007669"/>
    <property type="project" value="InterPro"/>
</dbReference>
<dbReference type="InterPro" id="IPR017972">
    <property type="entry name" value="Cyt_P450_CS"/>
</dbReference>
<dbReference type="Gene3D" id="3.40.50.450">
    <property type="match status" value="1"/>
</dbReference>
<gene>
    <name evidence="1" type="ORF">DBRI00130_LOCUS10325</name>
</gene>